<evidence type="ECO:0000256" key="1">
    <source>
        <dbReference type="ARBA" id="ARBA00000451"/>
    </source>
</evidence>
<name>A0A0P1KWC7_9SACH</name>
<dbReference type="EC" id="3.4.22.49" evidence="2"/>
<gene>
    <name evidence="6" type="ORF">LAQU0_S10e04104g</name>
</gene>
<dbReference type="PANTHER" id="PTHR12792">
    <property type="entry name" value="EXTRA SPINDLE POLES 1-RELATED"/>
    <property type="match status" value="1"/>
</dbReference>
<keyword evidence="7" id="KW-1185">Reference proteome</keyword>
<dbReference type="GO" id="GO:0005737">
    <property type="term" value="C:cytoplasm"/>
    <property type="evidence" value="ECO:0007669"/>
    <property type="project" value="TreeGrafter"/>
</dbReference>
<dbReference type="GO" id="GO:0051307">
    <property type="term" value="P:meiotic chromosome separation"/>
    <property type="evidence" value="ECO:0007669"/>
    <property type="project" value="TreeGrafter"/>
</dbReference>
<proteinExistence type="predicted"/>
<dbReference type="GO" id="GO:0006508">
    <property type="term" value="P:proteolysis"/>
    <property type="evidence" value="ECO:0007669"/>
    <property type="project" value="InterPro"/>
</dbReference>
<evidence type="ECO:0000256" key="4">
    <source>
        <dbReference type="ARBA" id="ARBA00022829"/>
    </source>
</evidence>
<evidence type="ECO:0000256" key="3">
    <source>
        <dbReference type="ARBA" id="ARBA00022801"/>
    </source>
</evidence>
<dbReference type="PANTHER" id="PTHR12792:SF0">
    <property type="entry name" value="SEPARIN"/>
    <property type="match status" value="1"/>
</dbReference>
<comment type="catalytic activity">
    <reaction evidence="1">
        <text>All bonds known to be hydrolyzed by this endopeptidase have arginine in P1 and an acidic residue in P4. P6 is often occupied by an acidic residue or by a hydroxy-amino-acid residue, the phosphorylation of which enhances cleavage.</text>
        <dbReference type="EC" id="3.4.22.49"/>
    </reaction>
</comment>
<keyword evidence="4" id="KW-0159">Chromosome partition</keyword>
<protein>
    <recommendedName>
        <fullName evidence="2">separase</fullName>
        <ecNumber evidence="2">3.4.22.49</ecNumber>
    </recommendedName>
</protein>
<dbReference type="GO" id="GO:0044732">
    <property type="term" value="C:mitotic spindle pole body"/>
    <property type="evidence" value="ECO:0007669"/>
    <property type="project" value="TreeGrafter"/>
</dbReference>
<evidence type="ECO:0000256" key="2">
    <source>
        <dbReference type="ARBA" id="ARBA00012489"/>
    </source>
</evidence>
<dbReference type="EMBL" id="LN890547">
    <property type="protein sequence ID" value="CUS23597.1"/>
    <property type="molecule type" value="Genomic_DNA"/>
</dbReference>
<dbReference type="InterPro" id="IPR005314">
    <property type="entry name" value="Peptidase_C50"/>
</dbReference>
<keyword evidence="3" id="KW-0378">Hydrolase</keyword>
<evidence type="ECO:0000259" key="5">
    <source>
        <dbReference type="PROSITE" id="PS51700"/>
    </source>
</evidence>
<dbReference type="Proteomes" id="UP000236544">
    <property type="component" value="Unassembled WGS sequence"/>
</dbReference>
<reference evidence="7" key="1">
    <citation type="submission" date="2015-10" db="EMBL/GenBank/DDBJ databases">
        <authorList>
            <person name="Devillers H."/>
        </authorList>
    </citation>
    <scope>NUCLEOTIDE SEQUENCE [LARGE SCALE GENOMIC DNA]</scope>
</reference>
<feature type="domain" description="Peptidase C50" evidence="5">
    <location>
        <begin position="1447"/>
        <end position="1546"/>
    </location>
</feature>
<evidence type="ECO:0000313" key="6">
    <source>
        <dbReference type="EMBL" id="CUS23597.1"/>
    </source>
</evidence>
<organism evidence="6 7">
    <name type="scientific">Lachancea quebecensis</name>
    <dbReference type="NCBI Taxonomy" id="1654605"/>
    <lineage>
        <taxon>Eukaryota</taxon>
        <taxon>Fungi</taxon>
        <taxon>Dikarya</taxon>
        <taxon>Ascomycota</taxon>
        <taxon>Saccharomycotina</taxon>
        <taxon>Saccharomycetes</taxon>
        <taxon>Saccharomycetales</taxon>
        <taxon>Saccharomycetaceae</taxon>
        <taxon>Lachancea</taxon>
    </lineage>
</organism>
<dbReference type="GO" id="GO:0005634">
    <property type="term" value="C:nucleus"/>
    <property type="evidence" value="ECO:0007669"/>
    <property type="project" value="InterPro"/>
</dbReference>
<evidence type="ECO:0000313" key="7">
    <source>
        <dbReference type="Proteomes" id="UP000236544"/>
    </source>
</evidence>
<accession>A0A0P1KWC7</accession>
<dbReference type="PROSITE" id="PS51700">
    <property type="entry name" value="SEPARIN"/>
    <property type="match status" value="1"/>
</dbReference>
<sequence>MGGRDVALSDIDLNSPIKRVGSTSNVFFEQSKENNVDTWCLKAKEDRFCDSTPEYSNQPPSIESERNEIHRFLQNPCVDLADKVHLSSRRLYQIYLRKHQIKRIREFTKQHMLVIIKLIGLGGIESAEQEILSLYNETNLEKIETLDQVLLADFSISNRHYLSTLKLLVMQLIIKGKTHDKHSAAIIRLFAYDSRYLLRNEKTKVQPLIKLLLNFFSVLPTYKILFGLKFLQYIKQFALCYGDFVKNMPIQQFQELLSQWGRKSFVHICDFLNLFYVSYSKHFFTVDKIMLHDIVETAHNDRMKPLFCCFDSTPPHQWEQQLKSLSPFSSAEKTSLIDFVAESLKGRANNFPKLMPLLMRFLKICNKEFVPAPKEVWRIVDRITILINTHLKLIDMHVSKEIMGILSDFCINNLEPKRLLNIVNVGFNSFIIFKNEIFLFEAAKLEIIRQVVLEDGELCLSRLEKFISNASKEYRIKLFAIFFNIFTCFKYETLASLMHIMIQFSRSVRHIRSFSSEELLEASELMLCLLSTNQSLAITSANTWSPLTQKLFLSLSDFKGTNDIEIKSGREPLDPLRAYEPLVMSMYYLGLEIKKGSCASLAKITDAFIKEWVQRPSPMEEPVSLLELSLVDALFGFLKFNKFYKKVVHFAHALKESYFDSHENCADFVLGQLIEGYAGLQLRDCVITASAEIESRRKPCGIDEMSEDEFSQFTRLQLIKCFWKKDVSTFNQLFIEEIPKVKPEVFDVNNTSRIPTKAYLGFLILNIRITNTASALQLYNDNMVEALIEAKKSLKLCQTLLKKAAQLRHSVRWDILTFLNKSFSDVIEIYTHIGVSKDCDFYTTEYLRVACSIKDAVIVHECLQKSVVYYRITLQNNLAGTLTKKANAVFGRLDGSENFEALALFLFNNGEIEKLHESLNLFFKNYFRDSFLYASWKLTLGCTIDATHEHLQFAKANDINYSKEIYSRISSQMESDPFFRSMRDSVTSIPSFALRISEKKPEICIKGIEFNTPVKNRTRNIILNSPRPSSLTPRGKSLKQSFDRAKAANDLELIKRKIEFLDVEGMKSYEIAEASALYSLSLSLISSISASKACNSVLDRKFALAELPKYTPLYFEKLLSKQGNEIYSSFIPKRVQSKEQGVKKLENPITRVSLPRVQSTFALRFRGSFNVISLDVCDITGDLLLSKMESSNESKLCLRLPLNRSNSRDVDEIELSFDNAVNELTQIIKESNRTTSIEVTSTINTKDARKQWWQYRYELDSKLQSLLSKIESSWFSGFKTFFAQEIVEREHLENFRVCFEEILQQTLPTRKQCGNPSDFFRIDDVVLEMFLKLNPADKNFMEMMEDLIFFVFDLLLFHGEENAYDEIDTDSIHVQLESLINDYRKEVPSPKKLSHTFLVVCSAGHMIPWESLNFLASNSVSRIPCFQALRRILDDYSESFPPTIELDERLSMVLNPHGDLQRTQSNFDDIFREWSRELPGSNLVIGEKPEESKFVEMLNNSKAFIYVGHGGGEQYVRLKKIKQQDNIAPSFLLGCSSAFMESRGKLEPSGVSYSYLLGGCPMVVGNLWDVTDKDIDKFSTTMFEELGLIGGSKSPKTVSEALAVARGSCQLKYLNGAAPIMYGIPLRFIR</sequence>
<dbReference type="GO" id="GO:0004197">
    <property type="term" value="F:cysteine-type endopeptidase activity"/>
    <property type="evidence" value="ECO:0007669"/>
    <property type="project" value="InterPro"/>
</dbReference>
<dbReference type="OrthoDB" id="10255632at2759"/>
<dbReference type="Pfam" id="PF03568">
    <property type="entry name" value="Separin_C"/>
    <property type="match status" value="1"/>
</dbReference>
<dbReference type="GO" id="GO:0072686">
    <property type="term" value="C:mitotic spindle"/>
    <property type="evidence" value="ECO:0007669"/>
    <property type="project" value="TreeGrafter"/>
</dbReference>
<dbReference type="InterPro" id="IPR030397">
    <property type="entry name" value="SEPARIN_core_dom"/>
</dbReference>